<dbReference type="Proteomes" id="UP000481872">
    <property type="component" value="Unassembled WGS sequence"/>
</dbReference>
<dbReference type="CDD" id="cd02019">
    <property type="entry name" value="NK"/>
    <property type="match status" value="1"/>
</dbReference>
<proteinExistence type="predicted"/>
<dbReference type="PANTHER" id="PTHR37816:SF3">
    <property type="entry name" value="MODULATES DNA TOPOLOGY"/>
    <property type="match status" value="1"/>
</dbReference>
<dbReference type="Gene3D" id="3.40.50.300">
    <property type="entry name" value="P-loop containing nucleotide triphosphate hydrolases"/>
    <property type="match status" value="1"/>
</dbReference>
<reference evidence="1 2" key="1">
    <citation type="submission" date="2020-02" db="EMBL/GenBank/DDBJ databases">
        <title>Genome assembly of a novel Clostridium senegalense strain.</title>
        <authorList>
            <person name="Gupta T.B."/>
            <person name="Jauregui R."/>
            <person name="Maclean P."/>
            <person name="Nawarathana A."/>
            <person name="Brightwell G."/>
        </authorList>
    </citation>
    <scope>NUCLEOTIDE SEQUENCE [LARGE SCALE GENOMIC DNA]</scope>
    <source>
        <strain evidence="1 2">AGRFS4</strain>
    </source>
</reference>
<dbReference type="EMBL" id="JAAGPU010000021">
    <property type="protein sequence ID" value="NEU05523.1"/>
    <property type="molecule type" value="Genomic_DNA"/>
</dbReference>
<dbReference type="NCBIfam" id="NF005576">
    <property type="entry name" value="PRK07261.1"/>
    <property type="match status" value="1"/>
</dbReference>
<dbReference type="RefSeq" id="WP_199870297.1">
    <property type="nucleotide sequence ID" value="NZ_JAAGPU010000021.1"/>
</dbReference>
<sequence>MKIAIIGYSGSGKSTLAQKLAEQYDIPVLFLDTVKFLPNWIERDTEECRFITWKFMKNESWVIDGNYNDFFEKERLEQADKIIFLDFPRRICIYRAIKRYFKNRNKTRESMAEGCIEKIDLEFIWWILHEGRTKEKHNHYKNIEKEFKDKVVILKRPKDVELFLKKII</sequence>
<evidence type="ECO:0000313" key="2">
    <source>
        <dbReference type="Proteomes" id="UP000481872"/>
    </source>
</evidence>
<evidence type="ECO:0000313" key="1">
    <source>
        <dbReference type="EMBL" id="NEU05523.1"/>
    </source>
</evidence>
<dbReference type="InterPro" id="IPR052922">
    <property type="entry name" value="Cytidylate_Kinase-2"/>
</dbReference>
<accession>A0A6M0H699</accession>
<dbReference type="InterPro" id="IPR027417">
    <property type="entry name" value="P-loop_NTPase"/>
</dbReference>
<protein>
    <submittedName>
        <fullName evidence="1">DNA topology modulation protein</fullName>
    </submittedName>
</protein>
<name>A0A6M0H699_9CLOT</name>
<dbReference type="SUPFAM" id="SSF52540">
    <property type="entry name" value="P-loop containing nucleoside triphosphate hydrolases"/>
    <property type="match status" value="1"/>
</dbReference>
<organism evidence="1 2">
    <name type="scientific">Clostridium senegalense</name>
    <dbReference type="NCBI Taxonomy" id="1465809"/>
    <lineage>
        <taxon>Bacteria</taxon>
        <taxon>Bacillati</taxon>
        <taxon>Bacillota</taxon>
        <taxon>Clostridia</taxon>
        <taxon>Eubacteriales</taxon>
        <taxon>Clostridiaceae</taxon>
        <taxon>Clostridium</taxon>
    </lineage>
</organism>
<dbReference type="PANTHER" id="PTHR37816">
    <property type="entry name" value="YALI0E33011P"/>
    <property type="match status" value="1"/>
</dbReference>
<comment type="caution">
    <text evidence="1">The sequence shown here is derived from an EMBL/GenBank/DDBJ whole genome shotgun (WGS) entry which is preliminary data.</text>
</comment>
<dbReference type="AlphaFoldDB" id="A0A6M0H699"/>
<gene>
    <name evidence="1" type="ORF">G3M99_11800</name>
</gene>
<keyword evidence="2" id="KW-1185">Reference proteome</keyword>